<comment type="caution">
    <text evidence="1">The sequence shown here is derived from an EMBL/GenBank/DDBJ whole genome shotgun (WGS) entry which is preliminary data.</text>
</comment>
<evidence type="ECO:0000313" key="2">
    <source>
        <dbReference type="Proteomes" id="UP001207468"/>
    </source>
</evidence>
<dbReference type="Proteomes" id="UP001207468">
    <property type="component" value="Unassembled WGS sequence"/>
</dbReference>
<keyword evidence="2" id="KW-1185">Reference proteome</keyword>
<protein>
    <submittedName>
        <fullName evidence="1">Uncharacterized protein</fullName>
    </submittedName>
</protein>
<accession>A0ACC0U3J9</accession>
<gene>
    <name evidence="1" type="ORF">F5148DRAFT_1287026</name>
</gene>
<evidence type="ECO:0000313" key="1">
    <source>
        <dbReference type="EMBL" id="KAI9459950.1"/>
    </source>
</evidence>
<proteinExistence type="predicted"/>
<reference evidence="1" key="1">
    <citation type="submission" date="2021-03" db="EMBL/GenBank/DDBJ databases">
        <title>Evolutionary priming and transition to the ectomycorrhizal habit in an iconic lineage of mushroom-forming fungi: is preadaptation a requirement?</title>
        <authorList>
            <consortium name="DOE Joint Genome Institute"/>
            <person name="Looney B.P."/>
            <person name="Miyauchi S."/>
            <person name="Morin E."/>
            <person name="Drula E."/>
            <person name="Courty P.E."/>
            <person name="Chicoki N."/>
            <person name="Fauchery L."/>
            <person name="Kohler A."/>
            <person name="Kuo A."/>
            <person name="LaButti K."/>
            <person name="Pangilinan J."/>
            <person name="Lipzen A."/>
            <person name="Riley R."/>
            <person name="Andreopoulos W."/>
            <person name="He G."/>
            <person name="Johnson J."/>
            <person name="Barry K.W."/>
            <person name="Grigoriev I.V."/>
            <person name="Nagy L."/>
            <person name="Hibbett D."/>
            <person name="Henrissat B."/>
            <person name="Matheny P.B."/>
            <person name="Labbe J."/>
            <person name="Martin A.F."/>
        </authorList>
    </citation>
    <scope>NUCLEOTIDE SEQUENCE</scope>
    <source>
        <strain evidence="1">BPL698</strain>
    </source>
</reference>
<dbReference type="EMBL" id="JAGFNK010000193">
    <property type="protein sequence ID" value="KAI9459950.1"/>
    <property type="molecule type" value="Genomic_DNA"/>
</dbReference>
<name>A0ACC0U3J9_9AGAM</name>
<sequence length="139" mass="15259">MQVFKIPCAMRKLDGSYSPFSINSTTTLNDLCDAVGEKLGQHPNILQLQYKLSKDKVKAPATSIEDNIELEIFLVRMRALIVPPCLANGMLSKCGPLKNLMVCFKDGTMEEKKTGKMDGKGKKNPSSATALAIEPLKKE</sequence>
<organism evidence="1 2">
    <name type="scientific">Russula earlei</name>
    <dbReference type="NCBI Taxonomy" id="71964"/>
    <lineage>
        <taxon>Eukaryota</taxon>
        <taxon>Fungi</taxon>
        <taxon>Dikarya</taxon>
        <taxon>Basidiomycota</taxon>
        <taxon>Agaricomycotina</taxon>
        <taxon>Agaricomycetes</taxon>
        <taxon>Russulales</taxon>
        <taxon>Russulaceae</taxon>
        <taxon>Russula</taxon>
    </lineage>
</organism>